<reference evidence="1 2" key="1">
    <citation type="submission" date="2011-03" db="EMBL/GenBank/DDBJ databases">
        <authorList>
            <person name="Weinstock G."/>
            <person name="Sodergren E."/>
            <person name="Clifton S."/>
            <person name="Fulton L."/>
            <person name="Fulton B."/>
            <person name="Courtney L."/>
            <person name="Fronick C."/>
            <person name="Harrison M."/>
            <person name="Strong C."/>
            <person name="Farmer C."/>
            <person name="Delahaunty K."/>
            <person name="Markovic C."/>
            <person name="Hall O."/>
            <person name="Minx P."/>
            <person name="Tomlinson C."/>
            <person name="Mitreva M."/>
            <person name="Hou S."/>
            <person name="Chen J."/>
            <person name="Wollam A."/>
            <person name="Pepin K.H."/>
            <person name="Johnson M."/>
            <person name="Bhonagiri V."/>
            <person name="Zhang X."/>
            <person name="Suruliraj S."/>
            <person name="Warren W."/>
            <person name="Chinwalla A."/>
            <person name="Mardis E.R."/>
            <person name="Wilson R.K."/>
        </authorList>
    </citation>
    <scope>NUCLEOTIDE SEQUENCE [LARGE SCALE GENOMIC DNA]</scope>
    <source>
        <strain evidence="1 2">YIT 11840</strain>
    </source>
</reference>
<name>G5SQ00_9BACT</name>
<protein>
    <submittedName>
        <fullName evidence="1">Uncharacterized protein</fullName>
    </submittedName>
</protein>
<accession>G5SQ00</accession>
<keyword evidence="2" id="KW-1185">Reference proteome</keyword>
<dbReference type="EMBL" id="AFFY01000020">
    <property type="protein sequence ID" value="EHH00717.1"/>
    <property type="molecule type" value="Genomic_DNA"/>
</dbReference>
<evidence type="ECO:0000313" key="1">
    <source>
        <dbReference type="EMBL" id="EHH00717.1"/>
    </source>
</evidence>
<dbReference type="HOGENOM" id="CLU_3138694_0_0_10"/>
<comment type="caution">
    <text evidence="1">The sequence shown here is derived from an EMBL/GenBank/DDBJ whole genome shotgun (WGS) entry which is preliminary data.</text>
</comment>
<gene>
    <name evidence="1" type="ORF">HMPREF9441_01436</name>
</gene>
<dbReference type="STRING" id="762968.HMPREF9441_01436"/>
<evidence type="ECO:0000313" key="2">
    <source>
        <dbReference type="Proteomes" id="UP000003598"/>
    </source>
</evidence>
<dbReference type="AlphaFoldDB" id="G5SQ00"/>
<organism evidence="1 2">
    <name type="scientific">Paraprevotella clara YIT 11840</name>
    <dbReference type="NCBI Taxonomy" id="762968"/>
    <lineage>
        <taxon>Bacteria</taxon>
        <taxon>Pseudomonadati</taxon>
        <taxon>Bacteroidota</taxon>
        <taxon>Bacteroidia</taxon>
        <taxon>Bacteroidales</taxon>
        <taxon>Prevotellaceae</taxon>
        <taxon>Paraprevotella</taxon>
    </lineage>
</organism>
<dbReference type="Proteomes" id="UP000003598">
    <property type="component" value="Unassembled WGS sequence"/>
</dbReference>
<sequence length="49" mass="6087">MRSTRNLYEERNFSFGCKRFFSFLKVNEYILHKTVKTTRKLHTYTFLSF</sequence>
<proteinExistence type="predicted"/>